<evidence type="ECO:0000256" key="4">
    <source>
        <dbReference type="ARBA" id="ARBA00023163"/>
    </source>
</evidence>
<reference evidence="6 7" key="1">
    <citation type="submission" date="2018-08" db="EMBL/GenBank/DDBJ databases">
        <title>Diversity &amp; Physiological Properties of Lignin-Decomposing Actinobacteria from Soil.</title>
        <authorList>
            <person name="Roh S.G."/>
            <person name="Kim S.B."/>
        </authorList>
    </citation>
    <scope>NUCLEOTIDE SEQUENCE [LARGE SCALE GENOMIC DNA]</scope>
    <source>
        <strain evidence="6 7">MMS17-GH009</strain>
    </source>
</reference>
<dbReference type="Pfam" id="PF03466">
    <property type="entry name" value="LysR_substrate"/>
    <property type="match status" value="1"/>
</dbReference>
<comment type="caution">
    <text evidence="6">The sequence shown here is derived from an EMBL/GenBank/DDBJ whole genome shotgun (WGS) entry which is preliminary data.</text>
</comment>
<dbReference type="GO" id="GO:0032993">
    <property type="term" value="C:protein-DNA complex"/>
    <property type="evidence" value="ECO:0007669"/>
    <property type="project" value="TreeGrafter"/>
</dbReference>
<dbReference type="GO" id="GO:0003677">
    <property type="term" value="F:DNA binding"/>
    <property type="evidence" value="ECO:0007669"/>
    <property type="project" value="UniProtKB-KW"/>
</dbReference>
<comment type="similarity">
    <text evidence="1">Belongs to the LysR transcriptional regulatory family.</text>
</comment>
<protein>
    <submittedName>
        <fullName evidence="6">LysR family transcriptional regulator</fullName>
    </submittedName>
</protein>
<keyword evidence="3" id="KW-0238">DNA-binding</keyword>
<dbReference type="InterPro" id="IPR005119">
    <property type="entry name" value="LysR_subst-bd"/>
</dbReference>
<name>A0A372ZJD9_9ACTN</name>
<keyword evidence="7" id="KW-1185">Reference proteome</keyword>
<keyword evidence="4" id="KW-0804">Transcription</keyword>
<dbReference type="Gene3D" id="3.40.190.10">
    <property type="entry name" value="Periplasmic binding protein-like II"/>
    <property type="match status" value="2"/>
</dbReference>
<proteinExistence type="inferred from homology"/>
<dbReference type="Pfam" id="PF00126">
    <property type="entry name" value="HTH_1"/>
    <property type="match status" value="1"/>
</dbReference>
<feature type="domain" description="HTH lysR-type" evidence="5">
    <location>
        <begin position="19"/>
        <end position="76"/>
    </location>
</feature>
<dbReference type="PROSITE" id="PS50931">
    <property type="entry name" value="HTH_LYSR"/>
    <property type="match status" value="1"/>
</dbReference>
<organism evidence="6 7">
    <name type="scientific">Kitasatospora xanthocidica</name>
    <dbReference type="NCBI Taxonomy" id="83382"/>
    <lineage>
        <taxon>Bacteria</taxon>
        <taxon>Bacillati</taxon>
        <taxon>Actinomycetota</taxon>
        <taxon>Actinomycetes</taxon>
        <taxon>Kitasatosporales</taxon>
        <taxon>Streptomycetaceae</taxon>
        <taxon>Kitasatospora</taxon>
    </lineage>
</organism>
<dbReference type="InterPro" id="IPR000847">
    <property type="entry name" value="LysR_HTH_N"/>
</dbReference>
<evidence type="ECO:0000256" key="3">
    <source>
        <dbReference type="ARBA" id="ARBA00023125"/>
    </source>
</evidence>
<dbReference type="RefSeq" id="WP_117492915.1">
    <property type="nucleotide sequence ID" value="NZ_QVIG01000003.1"/>
</dbReference>
<dbReference type="Gene3D" id="1.10.10.10">
    <property type="entry name" value="Winged helix-like DNA-binding domain superfamily/Winged helix DNA-binding domain"/>
    <property type="match status" value="1"/>
</dbReference>
<evidence type="ECO:0000256" key="2">
    <source>
        <dbReference type="ARBA" id="ARBA00023015"/>
    </source>
</evidence>
<dbReference type="InterPro" id="IPR036388">
    <property type="entry name" value="WH-like_DNA-bd_sf"/>
</dbReference>
<gene>
    <name evidence="6" type="ORF">DR950_40195</name>
</gene>
<dbReference type="Proteomes" id="UP000263377">
    <property type="component" value="Unassembled WGS sequence"/>
</dbReference>
<dbReference type="PRINTS" id="PR00039">
    <property type="entry name" value="HTHLYSR"/>
</dbReference>
<evidence type="ECO:0000313" key="6">
    <source>
        <dbReference type="EMBL" id="RGD55570.1"/>
    </source>
</evidence>
<accession>A0A372ZJD9</accession>
<sequence length="309" mass="33594">MERPTPAPGASGTPVLPELPLQELECFAVLVHQLHFGRTAERLGVSQGRVSQLIKRLESRVGAPVFQRTSRRVELTELGRALAEQVVPAFERLREGYDAARAAAATARPLRLGFQCAVYEPVARVLARLPEGTVQLVELPWADPFSHLARGEVDLAIVLAPCREPGLDVLMEFSRQPVYLAVSAERRLGGADGADGVGAEELAGVPLIEPRGPAPEYWRWAQAPRRTPGGRELAYPAGAATIQEGLSMVAGTRQGLLLCERSTAYVRRPDIRFLPVPGLEPTALEVVQHERRPHRLAAGFVELLAGLLD</sequence>
<keyword evidence="2" id="KW-0805">Transcription regulation</keyword>
<dbReference type="PANTHER" id="PTHR30346">
    <property type="entry name" value="TRANSCRIPTIONAL DUAL REGULATOR HCAR-RELATED"/>
    <property type="match status" value="1"/>
</dbReference>
<dbReference type="GO" id="GO:0003700">
    <property type="term" value="F:DNA-binding transcription factor activity"/>
    <property type="evidence" value="ECO:0007669"/>
    <property type="project" value="InterPro"/>
</dbReference>
<dbReference type="AlphaFoldDB" id="A0A372ZJD9"/>
<dbReference type="InterPro" id="IPR036390">
    <property type="entry name" value="WH_DNA-bd_sf"/>
</dbReference>
<evidence type="ECO:0000313" key="7">
    <source>
        <dbReference type="Proteomes" id="UP000263377"/>
    </source>
</evidence>
<dbReference type="PANTHER" id="PTHR30346:SF0">
    <property type="entry name" value="HCA OPERON TRANSCRIPTIONAL ACTIVATOR HCAR"/>
    <property type="match status" value="1"/>
</dbReference>
<dbReference type="EMBL" id="QVIG01000003">
    <property type="protein sequence ID" value="RGD55570.1"/>
    <property type="molecule type" value="Genomic_DNA"/>
</dbReference>
<dbReference type="SUPFAM" id="SSF46785">
    <property type="entry name" value="Winged helix' DNA-binding domain"/>
    <property type="match status" value="1"/>
</dbReference>
<evidence type="ECO:0000259" key="5">
    <source>
        <dbReference type="PROSITE" id="PS50931"/>
    </source>
</evidence>
<evidence type="ECO:0000256" key="1">
    <source>
        <dbReference type="ARBA" id="ARBA00009437"/>
    </source>
</evidence>
<dbReference type="SUPFAM" id="SSF53850">
    <property type="entry name" value="Periplasmic binding protein-like II"/>
    <property type="match status" value="1"/>
</dbReference>